<dbReference type="InterPro" id="IPR027417">
    <property type="entry name" value="P-loop_NTPase"/>
</dbReference>
<evidence type="ECO:0000256" key="8">
    <source>
        <dbReference type="ARBA" id="ARBA00022842"/>
    </source>
</evidence>
<evidence type="ECO:0000313" key="11">
    <source>
        <dbReference type="EMBL" id="CAB4860806.1"/>
    </source>
</evidence>
<evidence type="ECO:0000256" key="4">
    <source>
        <dbReference type="ARBA" id="ARBA00022679"/>
    </source>
</evidence>
<name>A0A6J7CSP8_9ZZZZ</name>
<protein>
    <recommendedName>
        <fullName evidence="3">tRNA dimethylallyltransferase</fullName>
        <ecNumber evidence="3">2.5.1.75</ecNumber>
    </recommendedName>
</protein>
<evidence type="ECO:0000256" key="3">
    <source>
        <dbReference type="ARBA" id="ARBA00012665"/>
    </source>
</evidence>
<comment type="cofactor">
    <cofactor evidence="1">
        <name>Mg(2+)</name>
        <dbReference type="ChEBI" id="CHEBI:18420"/>
    </cofactor>
</comment>
<dbReference type="EMBL" id="CAFBPM010000009">
    <property type="protein sequence ID" value="CAB5023641.1"/>
    <property type="molecule type" value="Genomic_DNA"/>
</dbReference>
<sequence>MDAIGVALVGTTASGKSEIALRVAKRLGNVEIISIDSMAVYREMDLATAKPSLEERRVVPHHMIDILDPSQECTVSLFKENADIAVRDVTSRGNLPLLVGGTGLYHRAVIDNLSIPPQFLEVREQLDVELSLPGGEEVLRDRLGDLDPTALSRIEPGNVRRLIRALEVTQGSGRPFSSFGPGLDHYEASPIIQIGLDVEVDQVDRAIEVRVDSWIEDGFEEEVRALAIRPGGLSRTARQAIGYREFLGLVDGELEHQEARDLTVARTRALVRRQKSWFRRDPRVRWHGGMTGAEKGLEEALVGLNRVTG</sequence>
<evidence type="ECO:0000256" key="5">
    <source>
        <dbReference type="ARBA" id="ARBA00022694"/>
    </source>
</evidence>
<dbReference type="SUPFAM" id="SSF52540">
    <property type="entry name" value="P-loop containing nucleoside triphosphate hydrolases"/>
    <property type="match status" value="1"/>
</dbReference>
<dbReference type="AlphaFoldDB" id="A0A6J7CSP8"/>
<keyword evidence="5" id="KW-0819">tRNA processing</keyword>
<accession>A0A6J7CSP8</accession>
<dbReference type="GO" id="GO:0005524">
    <property type="term" value="F:ATP binding"/>
    <property type="evidence" value="ECO:0007669"/>
    <property type="project" value="UniProtKB-KW"/>
</dbReference>
<keyword evidence="6" id="KW-0547">Nucleotide-binding</keyword>
<evidence type="ECO:0000313" key="10">
    <source>
        <dbReference type="EMBL" id="CAB4834406.1"/>
    </source>
</evidence>
<dbReference type="InterPro" id="IPR039657">
    <property type="entry name" value="Dimethylallyltransferase"/>
</dbReference>
<evidence type="ECO:0000313" key="12">
    <source>
        <dbReference type="EMBL" id="CAB5023641.1"/>
    </source>
</evidence>
<dbReference type="HAMAP" id="MF_00185">
    <property type="entry name" value="IPP_trans"/>
    <property type="match status" value="1"/>
</dbReference>
<comment type="similarity">
    <text evidence="2">Belongs to the IPP transferase family.</text>
</comment>
<dbReference type="GO" id="GO:0052381">
    <property type="term" value="F:tRNA dimethylallyltransferase activity"/>
    <property type="evidence" value="ECO:0007669"/>
    <property type="project" value="UniProtKB-EC"/>
</dbReference>
<dbReference type="Pfam" id="PF01715">
    <property type="entry name" value="IPPT"/>
    <property type="match status" value="1"/>
</dbReference>
<evidence type="ECO:0000256" key="1">
    <source>
        <dbReference type="ARBA" id="ARBA00001946"/>
    </source>
</evidence>
<dbReference type="EC" id="2.5.1.75" evidence="3"/>
<dbReference type="Gene3D" id="1.10.20.140">
    <property type="match status" value="1"/>
</dbReference>
<dbReference type="PANTHER" id="PTHR11088:SF60">
    <property type="entry name" value="TRNA DIMETHYLALLYLTRANSFERASE"/>
    <property type="match status" value="1"/>
</dbReference>
<evidence type="ECO:0000256" key="7">
    <source>
        <dbReference type="ARBA" id="ARBA00022840"/>
    </source>
</evidence>
<evidence type="ECO:0000256" key="6">
    <source>
        <dbReference type="ARBA" id="ARBA00022741"/>
    </source>
</evidence>
<reference evidence="11" key="1">
    <citation type="submission" date="2020-05" db="EMBL/GenBank/DDBJ databases">
        <authorList>
            <person name="Chiriac C."/>
            <person name="Salcher M."/>
            <person name="Ghai R."/>
            <person name="Kavagutti S V."/>
        </authorList>
    </citation>
    <scope>NUCLEOTIDE SEQUENCE</scope>
</reference>
<proteinExistence type="inferred from homology"/>
<dbReference type="EMBL" id="CAFBLT010000001">
    <property type="protein sequence ID" value="CAB4860806.1"/>
    <property type="molecule type" value="Genomic_DNA"/>
</dbReference>
<organism evidence="11">
    <name type="scientific">freshwater metagenome</name>
    <dbReference type="NCBI Taxonomy" id="449393"/>
    <lineage>
        <taxon>unclassified sequences</taxon>
        <taxon>metagenomes</taxon>
        <taxon>ecological metagenomes</taxon>
    </lineage>
</organism>
<dbReference type="NCBIfam" id="TIGR00174">
    <property type="entry name" value="miaA"/>
    <property type="match status" value="1"/>
</dbReference>
<evidence type="ECO:0000256" key="2">
    <source>
        <dbReference type="ARBA" id="ARBA00005842"/>
    </source>
</evidence>
<dbReference type="GO" id="GO:0006400">
    <property type="term" value="P:tRNA modification"/>
    <property type="evidence" value="ECO:0007669"/>
    <property type="project" value="TreeGrafter"/>
</dbReference>
<keyword evidence="4" id="KW-0808">Transferase</keyword>
<comment type="catalytic activity">
    <reaction evidence="9">
        <text>adenosine(37) in tRNA + dimethylallyl diphosphate = N(6)-dimethylallyladenosine(37) in tRNA + diphosphate</text>
        <dbReference type="Rhea" id="RHEA:26482"/>
        <dbReference type="Rhea" id="RHEA-COMP:10162"/>
        <dbReference type="Rhea" id="RHEA-COMP:10375"/>
        <dbReference type="ChEBI" id="CHEBI:33019"/>
        <dbReference type="ChEBI" id="CHEBI:57623"/>
        <dbReference type="ChEBI" id="CHEBI:74411"/>
        <dbReference type="ChEBI" id="CHEBI:74415"/>
        <dbReference type="EC" id="2.5.1.75"/>
    </reaction>
</comment>
<keyword evidence="8" id="KW-0460">Magnesium</keyword>
<dbReference type="EMBL" id="CAFABE010000123">
    <property type="protein sequence ID" value="CAB4834406.1"/>
    <property type="molecule type" value="Genomic_DNA"/>
</dbReference>
<dbReference type="PANTHER" id="PTHR11088">
    <property type="entry name" value="TRNA DIMETHYLALLYLTRANSFERASE"/>
    <property type="match status" value="1"/>
</dbReference>
<keyword evidence="7" id="KW-0067">ATP-binding</keyword>
<dbReference type="Gene3D" id="3.40.50.300">
    <property type="entry name" value="P-loop containing nucleotide triphosphate hydrolases"/>
    <property type="match status" value="1"/>
</dbReference>
<evidence type="ECO:0000256" key="9">
    <source>
        <dbReference type="ARBA" id="ARBA00049563"/>
    </source>
</evidence>
<gene>
    <name evidence="10" type="ORF">UFOPK3164_01657</name>
    <name evidence="11" type="ORF">UFOPK3427_00174</name>
    <name evidence="12" type="ORF">UFOPK4112_01067</name>
</gene>
<dbReference type="InterPro" id="IPR018022">
    <property type="entry name" value="IPT"/>
</dbReference>